<evidence type="ECO:0000256" key="2">
    <source>
        <dbReference type="ARBA" id="ARBA00023002"/>
    </source>
</evidence>
<dbReference type="InterPro" id="IPR050771">
    <property type="entry name" value="Alpha-ketoacid_DH_E1_comp"/>
</dbReference>
<dbReference type="SUPFAM" id="SSF52518">
    <property type="entry name" value="Thiamin diphosphate-binding fold (THDP-binding)"/>
    <property type="match status" value="1"/>
</dbReference>
<comment type="catalytic activity">
    <reaction evidence="4">
        <text>N(6)-[(R)-lipoyl]-L-lysyl-[protein] + 3-methyl-2-oxobutanoate + H(+) = N(6)-[(R)-S(8)-2-methylpropanoyldihydrolipoyl]-L-lysyl-[protein] + CO2</text>
        <dbReference type="Rhea" id="RHEA:13457"/>
        <dbReference type="Rhea" id="RHEA-COMP:10474"/>
        <dbReference type="Rhea" id="RHEA-COMP:10497"/>
        <dbReference type="ChEBI" id="CHEBI:11851"/>
        <dbReference type="ChEBI" id="CHEBI:15378"/>
        <dbReference type="ChEBI" id="CHEBI:16526"/>
        <dbReference type="ChEBI" id="CHEBI:83099"/>
        <dbReference type="ChEBI" id="CHEBI:83142"/>
        <dbReference type="EC" id="1.2.4.4"/>
    </reaction>
</comment>
<evidence type="ECO:0000256" key="4">
    <source>
        <dbReference type="RuleBase" id="RU365014"/>
    </source>
</evidence>
<dbReference type="AlphaFoldDB" id="A0A1G7CLD5"/>
<gene>
    <name evidence="8" type="ORF">SAMN04488071_2833</name>
</gene>
<feature type="region of interest" description="Disordered" evidence="5">
    <location>
        <begin position="1"/>
        <end position="23"/>
    </location>
</feature>
<dbReference type="Pfam" id="PF12573">
    <property type="entry name" value="OxoDH_E1alpha_N"/>
    <property type="match status" value="1"/>
</dbReference>
<dbReference type="STRING" id="637679.GCA_001550055_03088"/>
<organism evidence="8 9">
    <name type="scientific">Kordiimonas lacus</name>
    <dbReference type="NCBI Taxonomy" id="637679"/>
    <lineage>
        <taxon>Bacteria</taxon>
        <taxon>Pseudomonadati</taxon>
        <taxon>Pseudomonadota</taxon>
        <taxon>Alphaproteobacteria</taxon>
        <taxon>Kordiimonadales</taxon>
        <taxon>Kordiimonadaceae</taxon>
        <taxon>Kordiimonas</taxon>
    </lineage>
</organism>
<evidence type="ECO:0000313" key="8">
    <source>
        <dbReference type="EMBL" id="SDE39550.1"/>
    </source>
</evidence>
<reference evidence="8 9" key="1">
    <citation type="submission" date="2016-10" db="EMBL/GenBank/DDBJ databases">
        <authorList>
            <person name="de Groot N.N."/>
        </authorList>
    </citation>
    <scope>NUCLEOTIDE SEQUENCE [LARGE SCALE GENOMIC DNA]</scope>
    <source>
        <strain evidence="8 9">CGMCC 1.9109</strain>
    </source>
</reference>
<keyword evidence="2 4" id="KW-0560">Oxidoreductase</keyword>
<dbReference type="CDD" id="cd02000">
    <property type="entry name" value="TPP_E1_PDC_ADC_BCADC"/>
    <property type="match status" value="1"/>
</dbReference>
<evidence type="ECO:0000313" key="9">
    <source>
        <dbReference type="Proteomes" id="UP000183685"/>
    </source>
</evidence>
<dbReference type="PANTHER" id="PTHR43380">
    <property type="entry name" value="2-OXOISOVALERATE DEHYDROGENASE SUBUNIT ALPHA, MITOCHONDRIAL"/>
    <property type="match status" value="1"/>
</dbReference>
<dbReference type="OrthoDB" id="9766715at2"/>
<dbReference type="InterPro" id="IPR029061">
    <property type="entry name" value="THDP-binding"/>
</dbReference>
<comment type="cofactor">
    <cofactor evidence="1 4">
        <name>thiamine diphosphate</name>
        <dbReference type="ChEBI" id="CHEBI:58937"/>
    </cofactor>
</comment>
<dbReference type="Proteomes" id="UP000183685">
    <property type="component" value="Unassembled WGS sequence"/>
</dbReference>
<comment type="similarity">
    <text evidence="4">Belongs to the BCKDHA family.</text>
</comment>
<keyword evidence="9" id="KW-1185">Reference proteome</keyword>
<feature type="domain" description="2-oxoisovalerate dehydrogenase E1 alpha subunit N-terminal" evidence="7">
    <location>
        <begin position="5"/>
        <end position="44"/>
    </location>
</feature>
<dbReference type="GO" id="GO:0003863">
    <property type="term" value="F:branched-chain 2-oxo acid dehydrogenase activity"/>
    <property type="evidence" value="ECO:0007669"/>
    <property type="project" value="UniProtKB-EC"/>
</dbReference>
<evidence type="ECO:0000256" key="5">
    <source>
        <dbReference type="SAM" id="MobiDB-lite"/>
    </source>
</evidence>
<dbReference type="Gene3D" id="3.40.50.970">
    <property type="match status" value="1"/>
</dbReference>
<dbReference type="RefSeq" id="WP_068306721.1">
    <property type="nucleotide sequence ID" value="NZ_FNAK01000006.1"/>
</dbReference>
<feature type="compositionally biased region" description="Basic and acidic residues" evidence="5">
    <location>
        <begin position="10"/>
        <end position="20"/>
    </location>
</feature>
<dbReference type="InterPro" id="IPR001017">
    <property type="entry name" value="DH_E1"/>
</dbReference>
<feature type="domain" description="Dehydrogenase E1 component" evidence="6">
    <location>
        <begin position="83"/>
        <end position="376"/>
    </location>
</feature>
<evidence type="ECO:0000256" key="3">
    <source>
        <dbReference type="ARBA" id="ARBA00023052"/>
    </source>
</evidence>
<dbReference type="EMBL" id="FNAK01000006">
    <property type="protein sequence ID" value="SDE39550.1"/>
    <property type="molecule type" value="Genomic_DNA"/>
</dbReference>
<feature type="region of interest" description="Disordered" evidence="5">
    <location>
        <begin position="375"/>
        <end position="408"/>
    </location>
</feature>
<evidence type="ECO:0000259" key="6">
    <source>
        <dbReference type="Pfam" id="PF00676"/>
    </source>
</evidence>
<name>A0A1G7CLD5_9PROT</name>
<feature type="compositionally biased region" description="Basic and acidic residues" evidence="5">
    <location>
        <begin position="395"/>
        <end position="408"/>
    </location>
</feature>
<proteinExistence type="inferred from homology"/>
<dbReference type="EC" id="1.2.4.4" evidence="4"/>
<evidence type="ECO:0000256" key="1">
    <source>
        <dbReference type="ARBA" id="ARBA00001964"/>
    </source>
</evidence>
<protein>
    <recommendedName>
        <fullName evidence="4">2-oxoisovalerate dehydrogenase subunit alpha</fullName>
        <ecNumber evidence="4">1.2.4.4</ecNumber>
    </recommendedName>
    <alternativeName>
        <fullName evidence="4">Branched-chain alpha-keto acid dehydrogenase E1 component alpha chain</fullName>
    </alternativeName>
</protein>
<dbReference type="InterPro" id="IPR022593">
    <property type="entry name" value="Oxoisoval_DH_suAlpha_N_dom"/>
</dbReference>
<comment type="function">
    <text evidence="4">The branched-chain alpha-keto dehydrogenase complex catalyzes the overall conversion of alpha-keto acids to acyl-CoA and CO(2). It contains multiple copies of three enzymatic components: branched-chain alpha-keto acid decarboxylase (E1), lipoamide acyltransferase (E2) and lipoamide dehydrogenase (E3).</text>
</comment>
<dbReference type="PANTHER" id="PTHR43380:SF1">
    <property type="entry name" value="2-OXOISOVALERATE DEHYDROGENASE SUBUNIT ALPHA, MITOCHONDRIAL"/>
    <property type="match status" value="1"/>
</dbReference>
<sequence>MSEYKPLKFHVPEPPRRPGDEPDFSGVVIPEAGSVRRPPVDSSAADMKELASTMVRVLNKDGEAVGPWAEGLDDDILIQGLKNMIRVRAYDERMMTLQRQGKTSFYMKCTGEEAIAVGFRAAMEKGDMNFPTYRQQGLLLSTDYPLVDMICQILSNSRDPLKGRQLPIMYSSKEHGFFSISGNLGTQFIQAVGWAMASAIKGDTKIAAGWIGDGSTAETDFHAALVNASVYKPPVVLNIVNNQWAISSFRGIAGGDHATFGERALGYDFPALRVDGNDFLAVYAASKWAVERARRGFGPTLIEWVTYRVAPHSTSDDPSQYRPKEESSAWPLGDPILRLKNHLISRDLWSEERQTQTEAEYNDEIRAATKEAESYGVMGSGASPKDMFDDVYEEMPPHLREQRQKLGV</sequence>
<dbReference type="Pfam" id="PF00676">
    <property type="entry name" value="E1_dh"/>
    <property type="match status" value="1"/>
</dbReference>
<accession>A0A1G7CLD5</accession>
<keyword evidence="3 4" id="KW-0786">Thiamine pyrophosphate</keyword>
<dbReference type="GO" id="GO:0009083">
    <property type="term" value="P:branched-chain amino acid catabolic process"/>
    <property type="evidence" value="ECO:0007669"/>
    <property type="project" value="TreeGrafter"/>
</dbReference>
<evidence type="ECO:0000259" key="7">
    <source>
        <dbReference type="Pfam" id="PF12573"/>
    </source>
</evidence>